<dbReference type="Pfam" id="PF13649">
    <property type="entry name" value="Methyltransf_25"/>
    <property type="match status" value="1"/>
</dbReference>
<protein>
    <submittedName>
        <fullName evidence="3">Class I SAM-dependent methyltransferase</fullName>
        <ecNumber evidence="3">2.1.-.-</ecNumber>
    </submittedName>
</protein>
<dbReference type="SUPFAM" id="SSF53335">
    <property type="entry name" value="S-adenosyl-L-methionine-dependent methyltransferases"/>
    <property type="match status" value="1"/>
</dbReference>
<comment type="caution">
    <text evidence="3">The sequence shown here is derived from an EMBL/GenBank/DDBJ whole genome shotgun (WGS) entry which is preliminary data.</text>
</comment>
<dbReference type="Gene3D" id="3.40.50.150">
    <property type="entry name" value="Vaccinia Virus protein VP39"/>
    <property type="match status" value="1"/>
</dbReference>
<reference evidence="3 4" key="1">
    <citation type="submission" date="2024-09" db="EMBL/GenBank/DDBJ databases">
        <authorList>
            <person name="Ruan L."/>
        </authorList>
    </citation>
    <scope>NUCLEOTIDE SEQUENCE [LARGE SCALE GENOMIC DNA]</scope>
    <source>
        <strain evidence="3 4">D33</strain>
    </source>
</reference>
<evidence type="ECO:0000313" key="4">
    <source>
        <dbReference type="Proteomes" id="UP001580407"/>
    </source>
</evidence>
<dbReference type="EMBL" id="JBHILM010000003">
    <property type="protein sequence ID" value="MFB5680097.1"/>
    <property type="molecule type" value="Genomic_DNA"/>
</dbReference>
<dbReference type="RefSeq" id="WP_375523921.1">
    <property type="nucleotide sequence ID" value="NZ_JBHILM010000003.1"/>
</dbReference>
<dbReference type="InterPro" id="IPR041698">
    <property type="entry name" value="Methyltransf_25"/>
</dbReference>
<dbReference type="GO" id="GO:0032259">
    <property type="term" value="P:methylation"/>
    <property type="evidence" value="ECO:0007669"/>
    <property type="project" value="UniProtKB-KW"/>
</dbReference>
<dbReference type="CDD" id="cd02440">
    <property type="entry name" value="AdoMet_MTases"/>
    <property type="match status" value="1"/>
</dbReference>
<dbReference type="EC" id="2.1.-.-" evidence="3"/>
<dbReference type="GO" id="GO:0008168">
    <property type="term" value="F:methyltransferase activity"/>
    <property type="evidence" value="ECO:0007669"/>
    <property type="project" value="UniProtKB-KW"/>
</dbReference>
<dbReference type="PANTHER" id="PTHR43861">
    <property type="entry name" value="TRANS-ACONITATE 2-METHYLTRANSFERASE-RELATED"/>
    <property type="match status" value="1"/>
</dbReference>
<dbReference type="InterPro" id="IPR029063">
    <property type="entry name" value="SAM-dependent_MTases_sf"/>
</dbReference>
<evidence type="ECO:0000313" key="3">
    <source>
        <dbReference type="EMBL" id="MFB5680097.1"/>
    </source>
</evidence>
<accession>A0ABV5B3M7</accession>
<organism evidence="3 4">
    <name type="scientific">Paenibacillus terreus</name>
    <dbReference type="NCBI Taxonomy" id="1387834"/>
    <lineage>
        <taxon>Bacteria</taxon>
        <taxon>Bacillati</taxon>
        <taxon>Bacillota</taxon>
        <taxon>Bacilli</taxon>
        <taxon>Bacillales</taxon>
        <taxon>Paenibacillaceae</taxon>
        <taxon>Paenibacillus</taxon>
    </lineage>
</organism>
<keyword evidence="4" id="KW-1185">Reference proteome</keyword>
<dbReference type="Proteomes" id="UP001580407">
    <property type="component" value="Unassembled WGS sequence"/>
</dbReference>
<gene>
    <name evidence="3" type="ORF">ACE3NQ_04060</name>
</gene>
<evidence type="ECO:0000259" key="2">
    <source>
        <dbReference type="Pfam" id="PF13649"/>
    </source>
</evidence>
<keyword evidence="1 3" id="KW-0808">Transferase</keyword>
<sequence>MEESSSDKGDAAMPIDFHSERNRFTYASREVDASWLEKISELAEVSGKQALDLACGGGIYTKGLVQLGAGHVTGLDFSKEVIAGARIHCQGIENIEFVEGNALETGLPGDGYDLILQRALIHHLDEPGLKQCLLECNRLLRKGGVLLIQNRTPEDCLLPGSSTHIRGYFFERYPKLSAKEVKRRYASDVVMNSLRDAGFTKVEEHQFWETRKIYNEPEQLSDDLLQRTGRSLLHELTDEELADLVGYIGRQLQWQAGSPIIEKDRWTIWKATK</sequence>
<name>A0ABV5B3M7_9BACL</name>
<keyword evidence="3" id="KW-0489">Methyltransferase</keyword>
<proteinExistence type="predicted"/>
<evidence type="ECO:0000256" key="1">
    <source>
        <dbReference type="ARBA" id="ARBA00022679"/>
    </source>
</evidence>
<feature type="domain" description="Methyltransferase" evidence="2">
    <location>
        <begin position="51"/>
        <end position="144"/>
    </location>
</feature>